<dbReference type="EMBL" id="CP121689">
    <property type="protein sequence ID" value="WZL76113.1"/>
    <property type="molecule type" value="Genomic_DNA"/>
</dbReference>
<keyword evidence="6 8" id="KW-0456">Lyase</keyword>
<accession>A0ABZ2YEG3</accession>
<evidence type="ECO:0000256" key="4">
    <source>
        <dbReference type="ARBA" id="ARBA00022822"/>
    </source>
</evidence>
<evidence type="ECO:0000313" key="10">
    <source>
        <dbReference type="EMBL" id="WZL76113.1"/>
    </source>
</evidence>
<dbReference type="Pfam" id="PF00290">
    <property type="entry name" value="Trp_syntA"/>
    <property type="match status" value="1"/>
</dbReference>
<dbReference type="PROSITE" id="PS00167">
    <property type="entry name" value="TRP_SYNTHASE_ALPHA"/>
    <property type="match status" value="1"/>
</dbReference>
<evidence type="ECO:0000256" key="2">
    <source>
        <dbReference type="ARBA" id="ARBA00011270"/>
    </source>
</evidence>
<dbReference type="Proteomes" id="UP001461341">
    <property type="component" value="Chromosome"/>
</dbReference>
<keyword evidence="11" id="KW-1185">Reference proteome</keyword>
<comment type="similarity">
    <text evidence="8 9">Belongs to the TrpA family.</text>
</comment>
<dbReference type="EC" id="4.2.1.20" evidence="8"/>
<protein>
    <recommendedName>
        <fullName evidence="8">Tryptophan synthase alpha chain</fullName>
        <ecNumber evidence="8">4.2.1.20</ecNumber>
    </recommendedName>
</protein>
<dbReference type="GO" id="GO:0004834">
    <property type="term" value="F:tryptophan synthase activity"/>
    <property type="evidence" value="ECO:0007669"/>
    <property type="project" value="UniProtKB-EC"/>
</dbReference>
<sequence>MKDILGSVLREKSQKRKLLLPYLTFGYPTIESFLAILENLNPDFIDALEIGIPHSDPVADGPVIQESSQKALALGVTPRLVFEKMQTLKLSFPLIAMTYGNIVYQYGIKKFGQDFKEAGFYGLIVADFPLEAKPLLDKLENLLSIILLASTTTPEERLKKIARESQGFVYLVSGKGVTGKTRIQQEELREVVTIIKSATDLPVLVGFGINSPEKAKEIASFCDGVIVGSALLHFVTQNKHHKDLPQLVNDFLSNFRKALNEIE</sequence>
<feature type="active site" description="Proton acceptor" evidence="8">
    <location>
        <position position="49"/>
    </location>
</feature>
<comment type="subunit">
    <text evidence="2 8">Tetramer of two alpha and two beta chains.</text>
</comment>
<reference evidence="10 11" key="1">
    <citation type="submission" date="2023-03" db="EMBL/GenBank/DDBJ databases">
        <title>Novel Species.</title>
        <authorList>
            <person name="Ma S."/>
        </authorList>
    </citation>
    <scope>NUCLEOTIDE SEQUENCE [LARGE SCALE GENOMIC DNA]</scope>
    <source>
        <strain evidence="10 11">B11</strain>
    </source>
</reference>
<dbReference type="NCBIfam" id="TIGR00262">
    <property type="entry name" value="trpA"/>
    <property type="match status" value="1"/>
</dbReference>
<evidence type="ECO:0000256" key="1">
    <source>
        <dbReference type="ARBA" id="ARBA00004733"/>
    </source>
</evidence>
<comment type="catalytic activity">
    <reaction evidence="7 8">
        <text>(1S,2R)-1-C-(indol-3-yl)glycerol 3-phosphate + L-serine = D-glyceraldehyde 3-phosphate + L-tryptophan + H2O</text>
        <dbReference type="Rhea" id="RHEA:10532"/>
        <dbReference type="ChEBI" id="CHEBI:15377"/>
        <dbReference type="ChEBI" id="CHEBI:33384"/>
        <dbReference type="ChEBI" id="CHEBI:57912"/>
        <dbReference type="ChEBI" id="CHEBI:58866"/>
        <dbReference type="ChEBI" id="CHEBI:59776"/>
        <dbReference type="EC" id="4.2.1.20"/>
    </reaction>
</comment>
<evidence type="ECO:0000313" key="11">
    <source>
        <dbReference type="Proteomes" id="UP001461341"/>
    </source>
</evidence>
<dbReference type="Gene3D" id="3.20.20.70">
    <property type="entry name" value="Aldolase class I"/>
    <property type="match status" value="1"/>
</dbReference>
<dbReference type="HAMAP" id="MF_00131">
    <property type="entry name" value="Trp_synth_alpha"/>
    <property type="match status" value="1"/>
</dbReference>
<name>A0ABZ2YEG3_9BACT</name>
<proteinExistence type="inferred from homology"/>
<dbReference type="RefSeq" id="WP_369018269.1">
    <property type="nucleotide sequence ID" value="NZ_CP121689.1"/>
</dbReference>
<dbReference type="InterPro" id="IPR002028">
    <property type="entry name" value="Trp_synthase_suA"/>
</dbReference>
<dbReference type="InterPro" id="IPR011060">
    <property type="entry name" value="RibuloseP-bd_barrel"/>
</dbReference>
<dbReference type="PANTHER" id="PTHR43406:SF1">
    <property type="entry name" value="TRYPTOPHAN SYNTHASE ALPHA CHAIN, CHLOROPLASTIC"/>
    <property type="match status" value="1"/>
</dbReference>
<feature type="active site" description="Proton acceptor" evidence="8">
    <location>
        <position position="60"/>
    </location>
</feature>
<gene>
    <name evidence="8 10" type="primary">trpA</name>
    <name evidence="10" type="ORF">QBE54_11155</name>
</gene>
<evidence type="ECO:0000256" key="6">
    <source>
        <dbReference type="ARBA" id="ARBA00023239"/>
    </source>
</evidence>
<keyword evidence="4 8" id="KW-0822">Tryptophan biosynthesis</keyword>
<keyword evidence="5 8" id="KW-0057">Aromatic amino acid biosynthesis</keyword>
<dbReference type="InterPro" id="IPR013785">
    <property type="entry name" value="Aldolase_TIM"/>
</dbReference>
<comment type="pathway">
    <text evidence="1 8">Amino-acid biosynthesis; L-tryptophan biosynthesis; L-tryptophan from chorismate: step 5/5.</text>
</comment>
<organism evidence="10 11">
    <name type="scientific">Thermatribacter velox</name>
    <dbReference type="NCBI Taxonomy" id="3039681"/>
    <lineage>
        <taxon>Bacteria</taxon>
        <taxon>Pseudomonadati</taxon>
        <taxon>Atribacterota</taxon>
        <taxon>Atribacteria</taxon>
        <taxon>Atribacterales</taxon>
        <taxon>Thermatribacteraceae</taxon>
        <taxon>Thermatribacter</taxon>
    </lineage>
</organism>
<evidence type="ECO:0000256" key="5">
    <source>
        <dbReference type="ARBA" id="ARBA00023141"/>
    </source>
</evidence>
<evidence type="ECO:0000256" key="3">
    <source>
        <dbReference type="ARBA" id="ARBA00022605"/>
    </source>
</evidence>
<dbReference type="CDD" id="cd04724">
    <property type="entry name" value="Tryptophan_synthase_alpha"/>
    <property type="match status" value="1"/>
</dbReference>
<keyword evidence="3 8" id="KW-0028">Amino-acid biosynthesis</keyword>
<dbReference type="SUPFAM" id="SSF51366">
    <property type="entry name" value="Ribulose-phoshate binding barrel"/>
    <property type="match status" value="1"/>
</dbReference>
<evidence type="ECO:0000256" key="9">
    <source>
        <dbReference type="RuleBase" id="RU003662"/>
    </source>
</evidence>
<comment type="function">
    <text evidence="8">The alpha subunit is responsible for the aldol cleavage of indoleglycerol phosphate to indole and glyceraldehyde 3-phosphate.</text>
</comment>
<dbReference type="InterPro" id="IPR018204">
    <property type="entry name" value="Trp_synthase_alpha_AS"/>
</dbReference>
<dbReference type="PANTHER" id="PTHR43406">
    <property type="entry name" value="TRYPTOPHAN SYNTHASE, ALPHA CHAIN"/>
    <property type="match status" value="1"/>
</dbReference>
<evidence type="ECO:0000256" key="8">
    <source>
        <dbReference type="HAMAP-Rule" id="MF_00131"/>
    </source>
</evidence>
<evidence type="ECO:0000256" key="7">
    <source>
        <dbReference type="ARBA" id="ARBA00049047"/>
    </source>
</evidence>